<dbReference type="InterPro" id="IPR029063">
    <property type="entry name" value="SAM-dependent_MTases_sf"/>
</dbReference>
<keyword evidence="2" id="KW-0489">Methyltransferase</keyword>
<evidence type="ECO:0000256" key="1">
    <source>
        <dbReference type="SAM" id="MobiDB-lite"/>
    </source>
</evidence>
<protein>
    <submittedName>
        <fullName evidence="2">Class I SAM-dependent methyltransferase</fullName>
        <ecNumber evidence="2">2.1.1.-</ecNumber>
    </submittedName>
</protein>
<dbReference type="Gene3D" id="3.40.50.150">
    <property type="entry name" value="Vaccinia Virus protein VP39"/>
    <property type="match status" value="1"/>
</dbReference>
<reference evidence="2 3" key="1">
    <citation type="submission" date="2024-07" db="EMBL/GenBank/DDBJ databases">
        <authorList>
            <person name="Thanompreechachai J."/>
            <person name="Duangmal K."/>
        </authorList>
    </citation>
    <scope>NUCLEOTIDE SEQUENCE [LARGE SCALE GENOMIC DNA]</scope>
    <source>
        <strain evidence="2 3">KCTC 19886</strain>
    </source>
</reference>
<dbReference type="Proteomes" id="UP001555826">
    <property type="component" value="Unassembled WGS sequence"/>
</dbReference>
<dbReference type="SUPFAM" id="SSF53335">
    <property type="entry name" value="S-adenosyl-L-methionine-dependent methyltransferases"/>
    <property type="match status" value="1"/>
</dbReference>
<organism evidence="2 3">
    <name type="scientific">Kineococcus endophyticus</name>
    <dbReference type="NCBI Taxonomy" id="1181883"/>
    <lineage>
        <taxon>Bacteria</taxon>
        <taxon>Bacillati</taxon>
        <taxon>Actinomycetota</taxon>
        <taxon>Actinomycetes</taxon>
        <taxon>Kineosporiales</taxon>
        <taxon>Kineosporiaceae</taxon>
        <taxon>Kineococcus</taxon>
    </lineage>
</organism>
<keyword evidence="3" id="KW-1185">Reference proteome</keyword>
<evidence type="ECO:0000313" key="3">
    <source>
        <dbReference type="Proteomes" id="UP001555826"/>
    </source>
</evidence>
<dbReference type="EC" id="2.1.1.-" evidence="2"/>
<sequence>MTLTSRRPSTALSDDVLLTAYRDHVEDVARVVQEQRRRLGTTPALRPQLDDLEAELTYALVRHLRPRTVLEIGCYWGWSTTWLLAALRDNGSGHLHSVDRVPHVERVVEAALRPRWTFHRADVRDRTAMVRELRPDLVFVDAAHTRAFGRWVTSTLFTEVPPGTPVSVHDVYRHRTTLPVSEGRVLEDWALRGGVGLLTVARARAPWLRAALHDLRREAGITGARGTGRDPMVWLTLPGVRPLPSGAPSDPLDEVRPDR</sequence>
<name>A0ABV3P2H1_9ACTN</name>
<gene>
    <name evidence="2" type="ORF">AB1207_02550</name>
</gene>
<comment type="caution">
    <text evidence="2">The sequence shown here is derived from an EMBL/GenBank/DDBJ whole genome shotgun (WGS) entry which is preliminary data.</text>
</comment>
<dbReference type="RefSeq" id="WP_367636225.1">
    <property type="nucleotide sequence ID" value="NZ_JBFNQN010000002.1"/>
</dbReference>
<dbReference type="GO" id="GO:0008168">
    <property type="term" value="F:methyltransferase activity"/>
    <property type="evidence" value="ECO:0007669"/>
    <property type="project" value="UniProtKB-KW"/>
</dbReference>
<proteinExistence type="predicted"/>
<accession>A0ABV3P2H1</accession>
<dbReference type="Pfam" id="PF13578">
    <property type="entry name" value="Methyltransf_24"/>
    <property type="match status" value="1"/>
</dbReference>
<evidence type="ECO:0000313" key="2">
    <source>
        <dbReference type="EMBL" id="MEW9263618.1"/>
    </source>
</evidence>
<keyword evidence="2" id="KW-0808">Transferase</keyword>
<dbReference type="EMBL" id="JBFNQN010000002">
    <property type="protein sequence ID" value="MEW9263618.1"/>
    <property type="molecule type" value="Genomic_DNA"/>
</dbReference>
<feature type="region of interest" description="Disordered" evidence="1">
    <location>
        <begin position="240"/>
        <end position="259"/>
    </location>
</feature>
<dbReference type="CDD" id="cd02440">
    <property type="entry name" value="AdoMet_MTases"/>
    <property type="match status" value="1"/>
</dbReference>
<dbReference type="GO" id="GO:0032259">
    <property type="term" value="P:methylation"/>
    <property type="evidence" value="ECO:0007669"/>
    <property type="project" value="UniProtKB-KW"/>
</dbReference>